<dbReference type="GO" id="GO:0016301">
    <property type="term" value="F:kinase activity"/>
    <property type="evidence" value="ECO:0007669"/>
    <property type="project" value="UniProtKB-KW"/>
</dbReference>
<dbReference type="InterPro" id="IPR011712">
    <property type="entry name" value="Sig_transdc_His_kin_sub3_dim/P"/>
</dbReference>
<keyword evidence="13" id="KW-1185">Reference proteome</keyword>
<keyword evidence="4 9" id="KW-0812">Transmembrane</keyword>
<dbReference type="Pfam" id="PF07730">
    <property type="entry name" value="HisKA_3"/>
    <property type="match status" value="1"/>
</dbReference>
<evidence type="ECO:0000313" key="13">
    <source>
        <dbReference type="Proteomes" id="UP001500221"/>
    </source>
</evidence>
<feature type="domain" description="Signal transduction histidine kinase subgroup 3 dimerisation and phosphoacceptor" evidence="11">
    <location>
        <begin position="274"/>
        <end position="341"/>
    </location>
</feature>
<organism evidence="12 13">
    <name type="scientific">Nocardioides marinquilinus</name>
    <dbReference type="NCBI Taxonomy" id="1210400"/>
    <lineage>
        <taxon>Bacteria</taxon>
        <taxon>Bacillati</taxon>
        <taxon>Actinomycetota</taxon>
        <taxon>Actinomycetes</taxon>
        <taxon>Propionibacteriales</taxon>
        <taxon>Nocardioidaceae</taxon>
        <taxon>Nocardioides</taxon>
    </lineage>
</organism>
<name>A0ABP9P8B8_9ACTN</name>
<evidence type="ECO:0000256" key="1">
    <source>
        <dbReference type="ARBA" id="ARBA00004651"/>
    </source>
</evidence>
<gene>
    <name evidence="12" type="ORF">GCM10023340_05890</name>
</gene>
<dbReference type="InterPro" id="IPR036890">
    <property type="entry name" value="HATPase_C_sf"/>
</dbReference>
<dbReference type="Pfam" id="PF02518">
    <property type="entry name" value="HATPase_c"/>
    <property type="match status" value="1"/>
</dbReference>
<dbReference type="RefSeq" id="WP_345454365.1">
    <property type="nucleotide sequence ID" value="NZ_BAABKG010000001.1"/>
</dbReference>
<evidence type="ECO:0000256" key="9">
    <source>
        <dbReference type="SAM" id="Phobius"/>
    </source>
</evidence>
<evidence type="ECO:0000256" key="7">
    <source>
        <dbReference type="ARBA" id="ARBA00023012"/>
    </source>
</evidence>
<evidence type="ECO:0000256" key="3">
    <source>
        <dbReference type="ARBA" id="ARBA00022679"/>
    </source>
</evidence>
<keyword evidence="7" id="KW-0902">Two-component regulatory system</keyword>
<dbReference type="EMBL" id="BAABKG010000001">
    <property type="protein sequence ID" value="GAA5142431.1"/>
    <property type="molecule type" value="Genomic_DNA"/>
</dbReference>
<dbReference type="Gene3D" id="3.30.565.10">
    <property type="entry name" value="Histidine kinase-like ATPase, C-terminal domain"/>
    <property type="match status" value="1"/>
</dbReference>
<evidence type="ECO:0000313" key="12">
    <source>
        <dbReference type="EMBL" id="GAA5142431.1"/>
    </source>
</evidence>
<accession>A0ABP9P8B8</accession>
<comment type="caution">
    <text evidence="12">The sequence shown here is derived from an EMBL/GenBank/DDBJ whole genome shotgun (WGS) entry which is preliminary data.</text>
</comment>
<evidence type="ECO:0000256" key="6">
    <source>
        <dbReference type="ARBA" id="ARBA00022989"/>
    </source>
</evidence>
<comment type="subcellular location">
    <subcellularLocation>
        <location evidence="1">Cell membrane</location>
        <topology evidence="1">Multi-pass membrane protein</topology>
    </subcellularLocation>
</comment>
<dbReference type="CDD" id="cd16917">
    <property type="entry name" value="HATPase_UhpB-NarQ-NarX-like"/>
    <property type="match status" value="1"/>
</dbReference>
<feature type="domain" description="Histidine kinase/HSP90-like ATPase" evidence="10">
    <location>
        <begin position="383"/>
        <end position="473"/>
    </location>
</feature>
<keyword evidence="3" id="KW-0808">Transferase</keyword>
<dbReference type="PANTHER" id="PTHR24421">
    <property type="entry name" value="NITRATE/NITRITE SENSOR PROTEIN NARX-RELATED"/>
    <property type="match status" value="1"/>
</dbReference>
<sequence length="476" mass="51765">MLARTDHDVPVARDPLRPDDGGWVVLTEPTRSPRGARPTSARRVYAQVVLLAALALALVIGVGTWMSNREAEREGVQSAARRTTLLADVVVQPALTDGVLTGDPDALAALDLEVRQHVLPNSVVRVKLWAADGRILYSDEARLIGQQYQLDDEELDLLRDAERGVDTETGAEISDLDEPENVYERGEGKLLEVYLPVQTPDGTSVLLETYTSYDSVEQRGHDIWRAFLVITIVSLLALLLLMMPVIWRLLVQLRHGQEQRERLLQRALSASDAERRRIAATLHDGPVQELAATSYVLSGAKQRVEPGRQPELAGALDDAARVVRSSIGGLRSLLVDIYPASLTETGVEQALADLVASLQPRDVEIRLEAEPGVGAALTREQAQLIFQIAQETLRNAVRHSGADHVDVVLVRPDGFIRLDVVDDGAGFDVAAALADPETGHFGLRLMADAAERAGGGLRVRSAPGQGTAWRLEVLLS</sequence>
<evidence type="ECO:0000256" key="4">
    <source>
        <dbReference type="ARBA" id="ARBA00022692"/>
    </source>
</evidence>
<dbReference type="InterPro" id="IPR003594">
    <property type="entry name" value="HATPase_dom"/>
</dbReference>
<evidence type="ECO:0000256" key="5">
    <source>
        <dbReference type="ARBA" id="ARBA00022777"/>
    </source>
</evidence>
<evidence type="ECO:0000256" key="8">
    <source>
        <dbReference type="ARBA" id="ARBA00023136"/>
    </source>
</evidence>
<dbReference type="Gene3D" id="1.20.5.1930">
    <property type="match status" value="1"/>
</dbReference>
<dbReference type="PANTHER" id="PTHR24421:SF37">
    <property type="entry name" value="SENSOR HISTIDINE KINASE NARS"/>
    <property type="match status" value="1"/>
</dbReference>
<proteinExistence type="predicted"/>
<dbReference type="Proteomes" id="UP001500221">
    <property type="component" value="Unassembled WGS sequence"/>
</dbReference>
<evidence type="ECO:0000259" key="10">
    <source>
        <dbReference type="Pfam" id="PF02518"/>
    </source>
</evidence>
<evidence type="ECO:0000256" key="2">
    <source>
        <dbReference type="ARBA" id="ARBA00022475"/>
    </source>
</evidence>
<dbReference type="SUPFAM" id="SSF55874">
    <property type="entry name" value="ATPase domain of HSP90 chaperone/DNA topoisomerase II/histidine kinase"/>
    <property type="match status" value="1"/>
</dbReference>
<feature type="transmembrane region" description="Helical" evidence="9">
    <location>
        <begin position="44"/>
        <end position="65"/>
    </location>
</feature>
<keyword evidence="5 12" id="KW-0418">Kinase</keyword>
<dbReference type="InterPro" id="IPR050482">
    <property type="entry name" value="Sensor_HK_TwoCompSys"/>
</dbReference>
<keyword evidence="2" id="KW-1003">Cell membrane</keyword>
<reference evidence="13" key="1">
    <citation type="journal article" date="2019" name="Int. J. Syst. Evol. Microbiol.">
        <title>The Global Catalogue of Microorganisms (GCM) 10K type strain sequencing project: providing services to taxonomists for standard genome sequencing and annotation.</title>
        <authorList>
            <consortium name="The Broad Institute Genomics Platform"/>
            <consortium name="The Broad Institute Genome Sequencing Center for Infectious Disease"/>
            <person name="Wu L."/>
            <person name="Ma J."/>
        </authorList>
    </citation>
    <scope>NUCLEOTIDE SEQUENCE [LARGE SCALE GENOMIC DNA]</scope>
    <source>
        <strain evidence="13">JCM 18459</strain>
    </source>
</reference>
<feature type="transmembrane region" description="Helical" evidence="9">
    <location>
        <begin position="226"/>
        <end position="250"/>
    </location>
</feature>
<keyword evidence="8 9" id="KW-0472">Membrane</keyword>
<protein>
    <submittedName>
        <fullName evidence="12">Sensor histidine kinase</fullName>
    </submittedName>
</protein>
<evidence type="ECO:0000259" key="11">
    <source>
        <dbReference type="Pfam" id="PF07730"/>
    </source>
</evidence>
<keyword evidence="6 9" id="KW-1133">Transmembrane helix</keyword>